<dbReference type="PANTHER" id="PTHR22954">
    <property type="entry name" value="RETROVIRAL PROTEASE-RELATED"/>
    <property type="match status" value="1"/>
</dbReference>
<evidence type="ECO:0000313" key="1">
    <source>
        <dbReference type="EMBL" id="JAB63407.1"/>
    </source>
</evidence>
<proteinExistence type="predicted"/>
<organism evidence="1">
    <name type="scientific">Anoplophora glabripennis</name>
    <name type="common">Asian longhorn beetle</name>
    <name type="synonym">Anoplophora nobilis</name>
    <dbReference type="NCBI Taxonomy" id="217634"/>
    <lineage>
        <taxon>Eukaryota</taxon>
        <taxon>Metazoa</taxon>
        <taxon>Ecdysozoa</taxon>
        <taxon>Arthropoda</taxon>
        <taxon>Hexapoda</taxon>
        <taxon>Insecta</taxon>
        <taxon>Pterygota</taxon>
        <taxon>Neoptera</taxon>
        <taxon>Endopterygota</taxon>
        <taxon>Coleoptera</taxon>
        <taxon>Polyphaga</taxon>
        <taxon>Cucujiformia</taxon>
        <taxon>Chrysomeloidea</taxon>
        <taxon>Cerambycidae</taxon>
        <taxon>Lamiinae</taxon>
        <taxon>Lamiini</taxon>
        <taxon>Anoplophora</taxon>
    </lineage>
</organism>
<name>V5GP76_ANOGL</name>
<sequence>MDSEQSQEHKILIAKRGSIKEQITRFSNFLAGFHDNKRSITELKVPLEKIEKLAVEFDQIQTEIEMLDNLETNERDIFEDNYYAHVGKAKDFLQNINQIPGAQPNVKNYFAKLPAIPLPTFSGDYRDWPRFQNSFTDLVNKDMNLSDAQRFHYLIESLGEAKQIIESIEITDTNYKTAFELLKQRYDNKKLIKKAHVASLFDIAPLAKKSFTGLRYKSLNEVNVHIRALKNLGESHIFQA</sequence>
<dbReference type="AlphaFoldDB" id="V5GP76"/>
<dbReference type="PANTHER" id="PTHR22954:SF3">
    <property type="entry name" value="PROTEIN CBG08539"/>
    <property type="match status" value="1"/>
</dbReference>
<protein>
    <submittedName>
        <fullName evidence="1">Uncharacterized protein</fullName>
    </submittedName>
</protein>
<dbReference type="EMBL" id="GALX01005059">
    <property type="protein sequence ID" value="JAB63407.1"/>
    <property type="molecule type" value="Transcribed_RNA"/>
</dbReference>
<dbReference type="Pfam" id="PF03564">
    <property type="entry name" value="DUF1759"/>
    <property type="match status" value="1"/>
</dbReference>
<accession>V5GP76</accession>
<reference evidence="1" key="1">
    <citation type="submission" date="2013-07" db="EMBL/GenBank/DDBJ databases">
        <title>Midgut Transcriptome Profiling of Anoplphora glabripennis, a Lignocellulose Degrading, Wood-Boring Cerambycid.</title>
        <authorList>
            <person name="Scully E.D."/>
            <person name="Hoover K."/>
            <person name="Carlson J.E."/>
            <person name="Tien M."/>
            <person name="Geib S.M."/>
        </authorList>
    </citation>
    <scope>NUCLEOTIDE SEQUENCE</scope>
</reference>
<dbReference type="InterPro" id="IPR005312">
    <property type="entry name" value="DUF1759"/>
</dbReference>